<dbReference type="Proteomes" id="UP000001519">
    <property type="component" value="Chromosome 19"/>
</dbReference>
<reference evidence="2" key="3">
    <citation type="submission" date="2025-08" db="UniProtKB">
        <authorList>
            <consortium name="Ensembl"/>
        </authorList>
    </citation>
    <scope>IDENTIFICATION</scope>
</reference>
<organism evidence="2 3">
    <name type="scientific">Gorilla gorilla gorilla</name>
    <name type="common">Western lowland gorilla</name>
    <dbReference type="NCBI Taxonomy" id="9595"/>
    <lineage>
        <taxon>Eukaryota</taxon>
        <taxon>Metazoa</taxon>
        <taxon>Chordata</taxon>
        <taxon>Craniata</taxon>
        <taxon>Vertebrata</taxon>
        <taxon>Euteleostomi</taxon>
        <taxon>Mammalia</taxon>
        <taxon>Eutheria</taxon>
        <taxon>Euarchontoglires</taxon>
        <taxon>Primates</taxon>
        <taxon>Haplorrhini</taxon>
        <taxon>Catarrhini</taxon>
        <taxon>Hominidae</taxon>
        <taxon>Gorilla</taxon>
    </lineage>
</organism>
<proteinExistence type="predicted"/>
<evidence type="ECO:0000313" key="3">
    <source>
        <dbReference type="Proteomes" id="UP000001519"/>
    </source>
</evidence>
<feature type="chain" id="PRO_5014172669" evidence="1">
    <location>
        <begin position="22"/>
        <end position="59"/>
    </location>
</feature>
<keyword evidence="3" id="KW-1185">Reference proteome</keyword>
<feature type="signal peptide" evidence="1">
    <location>
        <begin position="1"/>
        <end position="21"/>
    </location>
</feature>
<reference evidence="2" key="4">
    <citation type="submission" date="2025-09" db="UniProtKB">
        <authorList>
            <consortium name="Ensembl"/>
        </authorList>
    </citation>
    <scope>IDENTIFICATION</scope>
</reference>
<dbReference type="OMA" id="VADICQG"/>
<dbReference type="Bgee" id="ENSGGOG00000042698">
    <property type="expression patterns" value="Expressed in heart and 2 other cell types or tissues"/>
</dbReference>
<reference evidence="2 3" key="2">
    <citation type="journal article" date="2012" name="Nature">
        <title>Insights into hominid evolution from the gorilla genome sequence.</title>
        <authorList>
            <person name="Scally A."/>
            <person name="Dutheil J.Y."/>
            <person name="Hillier L.W."/>
            <person name="Jordan G.E."/>
            <person name="Goodhead I."/>
            <person name="Herrero J."/>
            <person name="Hobolth A."/>
            <person name="Lappalainen T."/>
            <person name="Mailund T."/>
            <person name="Marques-Bonet T."/>
            <person name="McCarthy S."/>
            <person name="Montgomery S.H."/>
            <person name="Schwalie P.C."/>
            <person name="Tang Y.A."/>
            <person name="Ward M.C."/>
            <person name="Xue Y."/>
            <person name="Yngvadottir B."/>
            <person name="Alkan C."/>
            <person name="Andersen L.N."/>
            <person name="Ayub Q."/>
            <person name="Ball E.V."/>
            <person name="Beal K."/>
            <person name="Bradley B.J."/>
            <person name="Chen Y."/>
            <person name="Clee C.M."/>
            <person name="Fitzgerald S."/>
            <person name="Graves T.A."/>
            <person name="Gu Y."/>
            <person name="Heath P."/>
            <person name="Heger A."/>
            <person name="Karakoc E."/>
            <person name="Kolb-Kokocinski A."/>
            <person name="Laird G.K."/>
            <person name="Lunter G."/>
            <person name="Meader S."/>
            <person name="Mort M."/>
            <person name="Mullikin J.C."/>
            <person name="Munch K."/>
            <person name="O'Connor T.D."/>
            <person name="Phillips A.D."/>
            <person name="Prado-Martinez J."/>
            <person name="Rogers A.S."/>
            <person name="Sajjadian S."/>
            <person name="Schmidt D."/>
            <person name="Shaw K."/>
            <person name="Simpson J.T."/>
            <person name="Stenson P.D."/>
            <person name="Turner D.J."/>
            <person name="Vigilant L."/>
            <person name="Vilella A.J."/>
            <person name="Whitener W."/>
            <person name="Zhu B."/>
            <person name="Cooper D.N."/>
            <person name="de Jong P."/>
            <person name="Dermitzakis E.T."/>
            <person name="Eichler E.E."/>
            <person name="Flicek P."/>
            <person name="Goldman N."/>
            <person name="Mundy N.I."/>
            <person name="Ning Z."/>
            <person name="Odom D.T."/>
            <person name="Ponting C.P."/>
            <person name="Quail M.A."/>
            <person name="Ryder O.A."/>
            <person name="Searle S.M."/>
            <person name="Warren W.C."/>
            <person name="Wilson R.K."/>
            <person name="Schierup M.H."/>
            <person name="Rogers J."/>
            <person name="Tyler-Smith C."/>
            <person name="Durbin R."/>
        </authorList>
    </citation>
    <scope>NUCLEOTIDE SEQUENCE [LARGE SCALE GENOMIC DNA]</scope>
</reference>
<dbReference type="Ensembl" id="ENSGGOT00000060400.1">
    <property type="protein sequence ID" value="ENSGGOP00000044403.1"/>
    <property type="gene ID" value="ENSGGOG00000042698.1"/>
</dbReference>
<evidence type="ECO:0000313" key="2">
    <source>
        <dbReference type="Ensembl" id="ENSGGOP00000044403.1"/>
    </source>
</evidence>
<sequence length="59" mass="6446">MRMTPTACALLLALICSVQLGEKEAGRAERKQVALLLHCHCHPRVSAVTVADICQGRFQ</sequence>
<accession>A0A2I2ZAV9</accession>
<dbReference type="GeneTree" id="ENSGT01150000290697"/>
<evidence type="ECO:0000256" key="1">
    <source>
        <dbReference type="SAM" id="SignalP"/>
    </source>
</evidence>
<name>A0A2I2ZAV9_GORGO</name>
<dbReference type="EMBL" id="CABD030113158">
    <property type="status" value="NOT_ANNOTATED_CDS"/>
    <property type="molecule type" value="Genomic_DNA"/>
</dbReference>
<keyword evidence="1" id="KW-0732">Signal</keyword>
<dbReference type="AlphaFoldDB" id="A0A2I2ZAV9"/>
<dbReference type="InParanoid" id="A0A2I2ZAV9"/>
<reference evidence="3" key="1">
    <citation type="submission" date="2011-05" db="EMBL/GenBank/DDBJ databases">
        <title>Insights into the evolution of the great apes provided by the gorilla genome.</title>
        <authorList>
            <person name="Scally A."/>
        </authorList>
    </citation>
    <scope>NUCLEOTIDE SEQUENCE [LARGE SCALE GENOMIC DNA]</scope>
</reference>
<protein>
    <submittedName>
        <fullName evidence="2">Uncharacterized protein</fullName>
    </submittedName>
</protein>